<dbReference type="EMBL" id="JBHMFC010000017">
    <property type="protein sequence ID" value="MFB9056272.1"/>
    <property type="molecule type" value="Genomic_DNA"/>
</dbReference>
<dbReference type="InterPro" id="IPR028098">
    <property type="entry name" value="Glyco_trans_4-like_N"/>
</dbReference>
<protein>
    <submittedName>
        <fullName evidence="3">Glycosyltransferase</fullName>
        <ecNumber evidence="3">2.4.-.-</ecNumber>
    </submittedName>
</protein>
<dbReference type="InterPro" id="IPR001296">
    <property type="entry name" value="Glyco_trans_1"/>
</dbReference>
<reference evidence="3 4" key="1">
    <citation type="submission" date="2024-09" db="EMBL/GenBank/DDBJ databases">
        <authorList>
            <person name="Sun Q."/>
            <person name="Mori K."/>
        </authorList>
    </citation>
    <scope>NUCLEOTIDE SEQUENCE [LARGE SCALE GENOMIC DNA]</scope>
    <source>
        <strain evidence="3 4">CECT 8622</strain>
    </source>
</reference>
<proteinExistence type="predicted"/>
<keyword evidence="3" id="KW-0328">Glycosyltransferase</keyword>
<gene>
    <name evidence="3" type="ORF">ACFFU9_05895</name>
</gene>
<dbReference type="SUPFAM" id="SSF53756">
    <property type="entry name" value="UDP-Glycosyltransferase/glycogen phosphorylase"/>
    <property type="match status" value="1"/>
</dbReference>
<dbReference type="GO" id="GO:0016757">
    <property type="term" value="F:glycosyltransferase activity"/>
    <property type="evidence" value="ECO:0007669"/>
    <property type="project" value="UniProtKB-KW"/>
</dbReference>
<dbReference type="Gene3D" id="3.40.50.2000">
    <property type="entry name" value="Glycogen Phosphorylase B"/>
    <property type="match status" value="2"/>
</dbReference>
<keyword evidence="4" id="KW-1185">Reference proteome</keyword>
<sequence>MLASRPFLSNTSTLTPVNMPSILMITSFPPRECGIATYSQDLIKSLNASFGDSLTIEVCVLHDTKNPLSDPESQAWSLNTDMPSDYIALASKINEDHRIKVVMIQHEFGLFNTSKNAFEDFVKALRKPLILGFHTVIPQPDNMFLEHVERISNGVESIVVMTASSKEILIRDYGVDNSKIHIIHHGTHLIKHISKAKLKTKYQLQNKTVLSTFGLLGRGKSIETTLNALPEIIKEFPDVIFLVLGKTHPNIVKHEGESYRDSLLKLVKDLNIESHVRFVNEFLPLGTLLEYLQLTDIYLFTSNDPKQAVSGTFSYAMSCGCPVISTPIPHAKEFLSENKGLFFDFGDSKMLSEKLKIMLNDKLYRKNLGLNGLHASSSTCWENSALAHADLFKQLDSKLELSYDKPEIKLDHIRKMTTSVGIIQFSKLNQPDISSGYTLDDNARASIAVCETYKLTRDKALFKLLKRYQNFLVNCQRSDGTFLNYVDKHINFTDQNSEVNLEDSNGRAIWSFGNMLSIQNIAPKKHHYIFENAKVCIDNFLPNIENINSPRAIAFIIKGLKASKLVTPKSAYYNVVLQLGAKLKNMYLHESETNWKWFEPYLTYGNSVLSEAMLDMYRMTKINEFKTIAFTSFNFLLSHMFVNNTFQVISNENWFVKGDLIKDLPLGGQQPIDVAYTILALKNFHELFPLENYDKKMELAFSWFMGNNHLKQIIYNPCTTGCFDGLEAKNINLNQGAESTISYLLARLSFETPELKLVV</sequence>
<dbReference type="Pfam" id="PF00534">
    <property type="entry name" value="Glycos_transf_1"/>
    <property type="match status" value="1"/>
</dbReference>
<evidence type="ECO:0000313" key="4">
    <source>
        <dbReference type="Proteomes" id="UP001589585"/>
    </source>
</evidence>
<evidence type="ECO:0000313" key="3">
    <source>
        <dbReference type="EMBL" id="MFB9056272.1"/>
    </source>
</evidence>
<dbReference type="PANTHER" id="PTHR12526">
    <property type="entry name" value="GLYCOSYLTRANSFERASE"/>
    <property type="match status" value="1"/>
</dbReference>
<evidence type="ECO:0000259" key="2">
    <source>
        <dbReference type="Pfam" id="PF13439"/>
    </source>
</evidence>
<evidence type="ECO:0000259" key="1">
    <source>
        <dbReference type="Pfam" id="PF00534"/>
    </source>
</evidence>
<feature type="domain" description="Glycosyltransferase subfamily 4-like N-terminal" evidence="2">
    <location>
        <begin position="90"/>
        <end position="187"/>
    </location>
</feature>
<keyword evidence="3" id="KW-0808">Transferase</keyword>
<dbReference type="Proteomes" id="UP001589585">
    <property type="component" value="Unassembled WGS sequence"/>
</dbReference>
<accession>A0ABV5FA14</accession>
<dbReference type="RefSeq" id="WP_379860472.1">
    <property type="nucleotide sequence ID" value="NZ_JBHMFC010000017.1"/>
</dbReference>
<dbReference type="InterPro" id="IPR008928">
    <property type="entry name" value="6-hairpin_glycosidase_sf"/>
</dbReference>
<dbReference type="EC" id="2.4.-.-" evidence="3"/>
<name>A0ABV5FA14_9FLAO</name>
<dbReference type="PANTHER" id="PTHR12526:SF572">
    <property type="entry name" value="BLL5144 PROTEIN"/>
    <property type="match status" value="1"/>
</dbReference>
<comment type="caution">
    <text evidence="3">The sequence shown here is derived from an EMBL/GenBank/DDBJ whole genome shotgun (WGS) entry which is preliminary data.</text>
</comment>
<feature type="domain" description="Glycosyl transferase family 1" evidence="1">
    <location>
        <begin position="201"/>
        <end position="372"/>
    </location>
</feature>
<dbReference type="Pfam" id="PF13439">
    <property type="entry name" value="Glyco_transf_4"/>
    <property type="match status" value="1"/>
</dbReference>
<organism evidence="3 4">
    <name type="scientific">Mariniflexile ostreae</name>
    <dbReference type="NCBI Taxonomy" id="1520892"/>
    <lineage>
        <taxon>Bacteria</taxon>
        <taxon>Pseudomonadati</taxon>
        <taxon>Bacteroidota</taxon>
        <taxon>Flavobacteriia</taxon>
        <taxon>Flavobacteriales</taxon>
        <taxon>Flavobacteriaceae</taxon>
        <taxon>Mariniflexile</taxon>
    </lineage>
</organism>
<dbReference type="SUPFAM" id="SSF48208">
    <property type="entry name" value="Six-hairpin glycosidases"/>
    <property type="match status" value="1"/>
</dbReference>